<dbReference type="InterPro" id="IPR019424">
    <property type="entry name" value="7TM_GPCR_Srsx"/>
</dbReference>
<accession>A0A0B1TGF5</accession>
<dbReference type="Proteomes" id="UP000053660">
    <property type="component" value="Unassembled WGS sequence"/>
</dbReference>
<feature type="compositionally biased region" description="Polar residues" evidence="1">
    <location>
        <begin position="117"/>
        <end position="132"/>
    </location>
</feature>
<feature type="region of interest" description="Disordered" evidence="1">
    <location>
        <begin position="99"/>
        <end position="132"/>
    </location>
</feature>
<dbReference type="SUPFAM" id="SSF81321">
    <property type="entry name" value="Family A G protein-coupled receptor-like"/>
    <property type="match status" value="1"/>
</dbReference>
<dbReference type="Gene3D" id="1.20.1070.10">
    <property type="entry name" value="Rhodopsin 7-helix transmembrane proteins"/>
    <property type="match status" value="1"/>
</dbReference>
<dbReference type="OrthoDB" id="5820127at2759"/>
<name>A0A0B1TGF5_OESDE</name>
<dbReference type="EMBL" id="KN550068">
    <property type="protein sequence ID" value="KHJ95141.1"/>
    <property type="molecule type" value="Genomic_DNA"/>
</dbReference>
<evidence type="ECO:0000313" key="3">
    <source>
        <dbReference type="EMBL" id="KHJ95141.1"/>
    </source>
</evidence>
<reference evidence="3 4" key="1">
    <citation type="submission" date="2014-03" db="EMBL/GenBank/DDBJ databases">
        <title>Draft genome of the hookworm Oesophagostomum dentatum.</title>
        <authorList>
            <person name="Mitreva M."/>
        </authorList>
    </citation>
    <scope>NUCLEOTIDE SEQUENCE [LARGE SCALE GENOMIC DNA]</scope>
    <source>
        <strain evidence="3 4">OD-Hann</strain>
    </source>
</reference>
<protein>
    <submittedName>
        <fullName evidence="3">Uncharacterized protein</fullName>
    </submittedName>
</protein>
<keyword evidence="2" id="KW-0472">Membrane</keyword>
<dbReference type="Pfam" id="PF10320">
    <property type="entry name" value="7TM_GPCR_Srsx"/>
    <property type="match status" value="1"/>
</dbReference>
<organism evidence="3 4">
    <name type="scientific">Oesophagostomum dentatum</name>
    <name type="common">Nodular worm</name>
    <dbReference type="NCBI Taxonomy" id="61180"/>
    <lineage>
        <taxon>Eukaryota</taxon>
        <taxon>Metazoa</taxon>
        <taxon>Ecdysozoa</taxon>
        <taxon>Nematoda</taxon>
        <taxon>Chromadorea</taxon>
        <taxon>Rhabditida</taxon>
        <taxon>Rhabditina</taxon>
        <taxon>Rhabditomorpha</taxon>
        <taxon>Strongyloidea</taxon>
        <taxon>Strongylidae</taxon>
        <taxon>Oesophagostomum</taxon>
    </lineage>
</organism>
<gene>
    <name evidence="3" type="ORF">OESDEN_04920</name>
</gene>
<feature type="compositionally biased region" description="Basic and acidic residues" evidence="1">
    <location>
        <begin position="103"/>
        <end position="113"/>
    </location>
</feature>
<feature type="transmembrane region" description="Helical" evidence="2">
    <location>
        <begin position="6"/>
        <end position="27"/>
    </location>
</feature>
<keyword evidence="2" id="KW-0812">Transmembrane</keyword>
<evidence type="ECO:0000256" key="2">
    <source>
        <dbReference type="SAM" id="Phobius"/>
    </source>
</evidence>
<proteinExistence type="predicted"/>
<evidence type="ECO:0000256" key="1">
    <source>
        <dbReference type="SAM" id="MobiDB-lite"/>
    </source>
</evidence>
<keyword evidence="4" id="KW-1185">Reference proteome</keyword>
<keyword evidence="2" id="KW-1133">Transmembrane helix</keyword>
<dbReference type="AlphaFoldDB" id="A0A0B1TGF5"/>
<sequence>MEELHVHLLAGIFVNFACAMNFFVYFVTSKEYRQVFNEYIFFCPVNTSDARSSRTGEKTAERTTALRSTISTVTARHERFKEYRQVFNEYIFFCAANTSSDARSSRTGEKNAERTTALPSFGSTVTARNERL</sequence>
<evidence type="ECO:0000313" key="4">
    <source>
        <dbReference type="Proteomes" id="UP000053660"/>
    </source>
</evidence>